<dbReference type="InterPro" id="IPR036812">
    <property type="entry name" value="NAD(P)_OxRdtase_dom_sf"/>
</dbReference>
<dbReference type="SUPFAM" id="SSF51430">
    <property type="entry name" value="NAD(P)-linked oxidoreductase"/>
    <property type="match status" value="1"/>
</dbReference>
<evidence type="ECO:0000256" key="1">
    <source>
        <dbReference type="SAM" id="MobiDB-lite"/>
    </source>
</evidence>
<sequence>MPVTLTSQSAAPMHRPVQQSSADNEVNEMTEERFPAPRALAGGLTVHPIGVGCWAIGGPDHNLGLPMGWSTADDHASRAGLELAYTLGANLFDTADVYGHGHSERLLGHLVEQVDRDSLVLSSKVGYFAGTAAHAYLPAAMRRQLETSLENLRTDRLDIYFFHTSEFGPDDRYLDGAVAQMREFQRQGLVRCVGMRGPHRYAPDRLIQPRSDRPDKHARFRVLFERIRPDFLAVRHNPLTPPPPAGQPDIFTLAADHHISILINKPLGQGLLTGKHDPRRPPQFGAGDHRQRKRWYTPDALALVERHLAPLRDRFGPSTRDLVRVALAYSLQRADSAAVLVGFTTPDQVRENLTALDTPLSGDDLSFVRATLGQLQQDLDAAGEVFLDETALPE</sequence>
<dbReference type="eggNOG" id="COG0667">
    <property type="taxonomic scope" value="Bacteria"/>
</dbReference>
<dbReference type="PANTHER" id="PTHR42686">
    <property type="entry name" value="GH17980P-RELATED"/>
    <property type="match status" value="1"/>
</dbReference>
<evidence type="ECO:0000313" key="3">
    <source>
        <dbReference type="EMBL" id="ABD11177.1"/>
    </source>
</evidence>
<keyword evidence="4" id="KW-1185">Reference proteome</keyword>
<dbReference type="GO" id="GO:0005829">
    <property type="term" value="C:cytosol"/>
    <property type="evidence" value="ECO:0007669"/>
    <property type="project" value="TreeGrafter"/>
</dbReference>
<dbReference type="STRING" id="106370.Francci3_1801"/>
<dbReference type="GO" id="GO:0016491">
    <property type="term" value="F:oxidoreductase activity"/>
    <property type="evidence" value="ECO:0007669"/>
    <property type="project" value="InterPro"/>
</dbReference>
<dbReference type="Pfam" id="PF00248">
    <property type="entry name" value="Aldo_ket_red"/>
    <property type="match status" value="1"/>
</dbReference>
<gene>
    <name evidence="3" type="ordered locus">Francci3_1801</name>
</gene>
<name>Q2JC15_FRACC</name>
<accession>Q2JC15</accession>
<protein>
    <submittedName>
        <fullName evidence="3">Aldo/keto reductase</fullName>
    </submittedName>
</protein>
<dbReference type="PhylomeDB" id="Q2JC15"/>
<feature type="domain" description="NADP-dependent oxidoreductase" evidence="2">
    <location>
        <begin position="48"/>
        <end position="367"/>
    </location>
</feature>
<dbReference type="InterPro" id="IPR023210">
    <property type="entry name" value="NADP_OxRdtase_dom"/>
</dbReference>
<dbReference type="PANTHER" id="PTHR42686:SF1">
    <property type="entry name" value="GH17980P-RELATED"/>
    <property type="match status" value="1"/>
</dbReference>
<feature type="region of interest" description="Disordered" evidence="1">
    <location>
        <begin position="1"/>
        <end position="31"/>
    </location>
</feature>
<evidence type="ECO:0000313" key="4">
    <source>
        <dbReference type="Proteomes" id="UP000001937"/>
    </source>
</evidence>
<dbReference type="InterPro" id="IPR020471">
    <property type="entry name" value="AKR"/>
</dbReference>
<evidence type="ECO:0000259" key="2">
    <source>
        <dbReference type="Pfam" id="PF00248"/>
    </source>
</evidence>
<dbReference type="AlphaFoldDB" id="Q2JC15"/>
<dbReference type="KEGG" id="fra:Francci3_1801"/>
<dbReference type="EMBL" id="CP000249">
    <property type="protein sequence ID" value="ABD11177.1"/>
    <property type="molecule type" value="Genomic_DNA"/>
</dbReference>
<proteinExistence type="predicted"/>
<reference evidence="3 4" key="1">
    <citation type="journal article" date="2007" name="Genome Res.">
        <title>Genome characteristics of facultatively symbiotic Frankia sp. strains reflect host range and host plant biogeography.</title>
        <authorList>
            <person name="Normand P."/>
            <person name="Lapierre P."/>
            <person name="Tisa L.S."/>
            <person name="Gogarten J.P."/>
            <person name="Alloisio N."/>
            <person name="Bagnarol E."/>
            <person name="Bassi C.A."/>
            <person name="Berry A.M."/>
            <person name="Bickhart D.M."/>
            <person name="Choisne N."/>
            <person name="Couloux A."/>
            <person name="Cournoyer B."/>
            <person name="Cruveiller S."/>
            <person name="Daubin V."/>
            <person name="Demange N."/>
            <person name="Francino M.P."/>
            <person name="Goltsman E."/>
            <person name="Huang Y."/>
            <person name="Kopp O.R."/>
            <person name="Labarre L."/>
            <person name="Lapidus A."/>
            <person name="Lavire C."/>
            <person name="Marechal J."/>
            <person name="Martinez M."/>
            <person name="Mastronunzio J.E."/>
            <person name="Mullin B.C."/>
            <person name="Niemann J."/>
            <person name="Pujic P."/>
            <person name="Rawnsley T."/>
            <person name="Rouy Z."/>
            <person name="Schenowitz C."/>
            <person name="Sellstedt A."/>
            <person name="Tavares F."/>
            <person name="Tomkins J.P."/>
            <person name="Vallenet D."/>
            <person name="Valverde C."/>
            <person name="Wall L.G."/>
            <person name="Wang Y."/>
            <person name="Medigue C."/>
            <person name="Benson D.R."/>
        </authorList>
    </citation>
    <scope>NUCLEOTIDE SEQUENCE [LARGE SCALE GENOMIC DNA]</scope>
    <source>
        <strain evidence="4">DSM 45818 / CECT 9043 / CcI3</strain>
    </source>
</reference>
<dbReference type="HOGENOM" id="CLU_023205_2_3_11"/>
<organism evidence="3 4">
    <name type="scientific">Frankia casuarinae (strain DSM 45818 / CECT 9043 / HFP020203 / CcI3)</name>
    <dbReference type="NCBI Taxonomy" id="106370"/>
    <lineage>
        <taxon>Bacteria</taxon>
        <taxon>Bacillati</taxon>
        <taxon>Actinomycetota</taxon>
        <taxon>Actinomycetes</taxon>
        <taxon>Frankiales</taxon>
        <taxon>Frankiaceae</taxon>
        <taxon>Frankia</taxon>
    </lineage>
</organism>
<feature type="compositionally biased region" description="Polar residues" evidence="1">
    <location>
        <begin position="1"/>
        <end position="10"/>
    </location>
</feature>
<dbReference type="Proteomes" id="UP000001937">
    <property type="component" value="Chromosome"/>
</dbReference>
<dbReference type="Gene3D" id="3.20.20.100">
    <property type="entry name" value="NADP-dependent oxidoreductase domain"/>
    <property type="match status" value="1"/>
</dbReference>